<dbReference type="EMBL" id="LR798202">
    <property type="protein sequence ID" value="CAB5170734.1"/>
    <property type="molecule type" value="Genomic_DNA"/>
</dbReference>
<name>A0A6J5KI37_9CAUD</name>
<sequence length="256" mass="25542">MPYGWAILGSAVIGAVASDSAASKQADAQKQAAATQQGMFDTINQQEQPFIQGGYAANSSLQQMLGLSGDPNSPGYGSLTKPFTTADYLANKDPGYDFQLKTGAQATRNADTPGVGSLSGAALKDLMGFNQSMAATGYQNAFNRYTTQQNNVFSRLSGIAGLGQNAATNVGTAGTSLGTGIAQAQAGAGASQASGILGAGQSLSSGGNSLAGLMYLNSGSKSYTPNSGYGVDSSASTGVDTAQLNNGMVVNLAGGS</sequence>
<accession>A0A6J5KI37</accession>
<dbReference type="EMBL" id="LR796144">
    <property type="protein sequence ID" value="CAB4121191.1"/>
    <property type="molecule type" value="Genomic_DNA"/>
</dbReference>
<gene>
    <name evidence="2" type="ORF">UFOVP154_44</name>
    <name evidence="1" type="ORF">UFOVP8_29</name>
</gene>
<protein>
    <recommendedName>
        <fullName evidence="3">DNA transfer protein p32</fullName>
    </recommendedName>
</protein>
<evidence type="ECO:0000313" key="1">
    <source>
        <dbReference type="EMBL" id="CAB4121191.1"/>
    </source>
</evidence>
<proteinExistence type="predicted"/>
<organism evidence="1">
    <name type="scientific">uncultured Caudovirales phage</name>
    <dbReference type="NCBI Taxonomy" id="2100421"/>
    <lineage>
        <taxon>Viruses</taxon>
        <taxon>Duplodnaviria</taxon>
        <taxon>Heunggongvirae</taxon>
        <taxon>Uroviricota</taxon>
        <taxon>Caudoviricetes</taxon>
        <taxon>Peduoviridae</taxon>
        <taxon>Maltschvirus</taxon>
        <taxon>Maltschvirus maltsch</taxon>
    </lineage>
</organism>
<evidence type="ECO:0000313" key="2">
    <source>
        <dbReference type="EMBL" id="CAB5170734.1"/>
    </source>
</evidence>
<reference evidence="1" key="1">
    <citation type="submission" date="2020-04" db="EMBL/GenBank/DDBJ databases">
        <authorList>
            <person name="Chiriac C."/>
            <person name="Salcher M."/>
            <person name="Ghai R."/>
            <person name="Kavagutti S V."/>
        </authorList>
    </citation>
    <scope>NUCLEOTIDE SEQUENCE</scope>
</reference>
<evidence type="ECO:0008006" key="3">
    <source>
        <dbReference type="Google" id="ProtNLM"/>
    </source>
</evidence>